<comment type="function">
    <text evidence="3">Required for maturation of urease via the functional incorporation of the urease nickel metallocenter.</text>
</comment>
<proteinExistence type="inferred from homology"/>
<dbReference type="PANTHER" id="PTHR33620:SF1">
    <property type="entry name" value="UREASE ACCESSORY PROTEIN F"/>
    <property type="match status" value="1"/>
</dbReference>
<keyword evidence="2 3" id="KW-0143">Chaperone</keyword>
<dbReference type="PIRSF" id="PIRSF009467">
    <property type="entry name" value="Ureas_acces_UreF"/>
    <property type="match status" value="1"/>
</dbReference>
<comment type="similarity">
    <text evidence="3">Belongs to the UreF family.</text>
</comment>
<dbReference type="InterPro" id="IPR002639">
    <property type="entry name" value="UreF"/>
</dbReference>
<evidence type="ECO:0000256" key="1">
    <source>
        <dbReference type="ARBA" id="ARBA00022988"/>
    </source>
</evidence>
<comment type="subunit">
    <text evidence="3">UreD, UreF and UreG form a complex that acts as a GTP-hydrolysis-dependent molecular chaperone, activating the urease apoprotein by helping to assemble the nickel containing metallocenter of UreC. The UreE protein probably delivers the nickel.</text>
</comment>
<sequence>MTSEEFRCSPLSFLRLQSWLSPTFPNGAYSYSHGLEWAAEAGHVHDRSSLVDWLEADLCYGSGRNEAIFFSEAYRSAIDNDRVKLMRVAELAAAARGTSEFGLESSQQATACLNTLRQVWFDRILDFFSDMQFQPVLAVVLGARSARERIPVRLALPAFLHSYVANLVTAGVRLIPLGQTDGQLAIAELENAILFASAQGRCATLDDLGSAGFMVELASIAHETQYTRLFRS</sequence>
<dbReference type="PANTHER" id="PTHR33620">
    <property type="entry name" value="UREASE ACCESSORY PROTEIN F"/>
    <property type="match status" value="1"/>
</dbReference>
<protein>
    <recommendedName>
        <fullName evidence="3">Urease accessory protein UreF</fullName>
    </recommendedName>
</protein>
<dbReference type="Proteomes" id="UP000190675">
    <property type="component" value="Chromosome I"/>
</dbReference>
<dbReference type="Pfam" id="PF01730">
    <property type="entry name" value="UreF"/>
    <property type="match status" value="1"/>
</dbReference>
<reference evidence="4 5" key="1">
    <citation type="submission" date="2016-11" db="EMBL/GenBank/DDBJ databases">
        <authorList>
            <person name="Jaros S."/>
            <person name="Januszkiewicz K."/>
            <person name="Wedrychowicz H."/>
        </authorList>
    </citation>
    <scope>NUCLEOTIDE SEQUENCE [LARGE SCALE GENOMIC DNA]</scope>
    <source>
        <strain evidence="4 5">GAS242</strain>
    </source>
</reference>
<dbReference type="Gene3D" id="1.10.4190.10">
    <property type="entry name" value="Urease accessory protein UreF"/>
    <property type="match status" value="1"/>
</dbReference>
<dbReference type="EMBL" id="LT670818">
    <property type="protein sequence ID" value="SHG96154.1"/>
    <property type="molecule type" value="Genomic_DNA"/>
</dbReference>
<dbReference type="GO" id="GO:0016151">
    <property type="term" value="F:nickel cation binding"/>
    <property type="evidence" value="ECO:0007669"/>
    <property type="project" value="UniProtKB-UniRule"/>
</dbReference>
<gene>
    <name evidence="3" type="primary">ureF</name>
    <name evidence="4" type="ORF">SAMN05444169_4993</name>
</gene>
<dbReference type="InterPro" id="IPR038277">
    <property type="entry name" value="UreF_sf"/>
</dbReference>
<comment type="subcellular location">
    <subcellularLocation>
        <location evidence="3">Cytoplasm</location>
    </subcellularLocation>
</comment>
<evidence type="ECO:0000256" key="3">
    <source>
        <dbReference type="HAMAP-Rule" id="MF_01385"/>
    </source>
</evidence>
<dbReference type="RefSeq" id="WP_079573719.1">
    <property type="nucleotide sequence ID" value="NZ_LT670818.1"/>
</dbReference>
<dbReference type="OrthoDB" id="9798772at2"/>
<keyword evidence="3" id="KW-0963">Cytoplasm</keyword>
<evidence type="ECO:0000313" key="5">
    <source>
        <dbReference type="Proteomes" id="UP000190675"/>
    </source>
</evidence>
<evidence type="ECO:0000313" key="4">
    <source>
        <dbReference type="EMBL" id="SHG96154.1"/>
    </source>
</evidence>
<evidence type="ECO:0000256" key="2">
    <source>
        <dbReference type="ARBA" id="ARBA00023186"/>
    </source>
</evidence>
<dbReference type="HAMAP" id="MF_01385">
    <property type="entry name" value="UreF"/>
    <property type="match status" value="1"/>
</dbReference>
<organism evidence="4 5">
    <name type="scientific">Bradyrhizobium erythrophlei</name>
    <dbReference type="NCBI Taxonomy" id="1437360"/>
    <lineage>
        <taxon>Bacteria</taxon>
        <taxon>Pseudomonadati</taxon>
        <taxon>Pseudomonadota</taxon>
        <taxon>Alphaproteobacteria</taxon>
        <taxon>Hyphomicrobiales</taxon>
        <taxon>Nitrobacteraceae</taxon>
        <taxon>Bradyrhizobium</taxon>
    </lineage>
</organism>
<dbReference type="AlphaFoldDB" id="A0A1M5P2V0"/>
<keyword evidence="1 3" id="KW-0996">Nickel insertion</keyword>
<dbReference type="GO" id="GO:0005737">
    <property type="term" value="C:cytoplasm"/>
    <property type="evidence" value="ECO:0007669"/>
    <property type="project" value="UniProtKB-SubCell"/>
</dbReference>
<accession>A0A1M5P2V0</accession>
<name>A0A1M5P2V0_9BRAD</name>